<name>A0A7S9KMX5_EPIFF</name>
<gene>
    <name evidence="5" type="ORF">C2857_007853</name>
</gene>
<reference evidence="5 6" key="1">
    <citation type="journal article" date="2018" name="PLoS Genet.">
        <title>Repeat elements organise 3D genome structure and mediate transcription in the filamentous fungus Epichloe festucae.</title>
        <authorList>
            <person name="Winter D.J."/>
            <person name="Ganley A.R.D."/>
            <person name="Young C.A."/>
            <person name="Liachko I."/>
            <person name="Schardl C.L."/>
            <person name="Dupont P.Y."/>
            <person name="Berry D."/>
            <person name="Ram A."/>
            <person name="Scott B."/>
            <person name="Cox M.P."/>
        </authorList>
    </citation>
    <scope>NUCLEOTIDE SEQUENCE [LARGE SCALE GENOMIC DNA]</scope>
    <source>
        <strain evidence="5 6">Fl1</strain>
    </source>
</reference>
<keyword evidence="3" id="KW-0378">Hydrolase</keyword>
<dbReference type="EC" id="3.4.-.-" evidence="3"/>
<dbReference type="GO" id="GO:0016603">
    <property type="term" value="F:glutaminyl-peptide cyclotransferase activity"/>
    <property type="evidence" value="ECO:0007669"/>
    <property type="project" value="InterPro"/>
</dbReference>
<dbReference type="GO" id="GO:0008270">
    <property type="term" value="F:zinc ion binding"/>
    <property type="evidence" value="ECO:0007669"/>
    <property type="project" value="TreeGrafter"/>
</dbReference>
<evidence type="ECO:0000313" key="6">
    <source>
        <dbReference type="Proteomes" id="UP000594364"/>
    </source>
</evidence>
<dbReference type="OrthoDB" id="3907302at2759"/>
<dbReference type="PANTHER" id="PTHR12283">
    <property type="entry name" value="GLUTAMINYL-PEPTIDE CYCLOTRANSFERASE"/>
    <property type="match status" value="1"/>
</dbReference>
<dbReference type="InterPro" id="IPR007484">
    <property type="entry name" value="Peptidase_M28"/>
</dbReference>
<keyword evidence="3" id="KW-0479">Metal-binding</keyword>
<dbReference type="Pfam" id="PF04389">
    <property type="entry name" value="Peptidase_M28"/>
    <property type="match status" value="1"/>
</dbReference>
<feature type="chain" id="PRO_5034678689" description="Peptide hydrolase" evidence="3">
    <location>
        <begin position="20"/>
        <end position="386"/>
    </location>
</feature>
<accession>A0A7S9KMX5</accession>
<dbReference type="GO" id="GO:0008233">
    <property type="term" value="F:peptidase activity"/>
    <property type="evidence" value="ECO:0007669"/>
    <property type="project" value="UniProtKB-KW"/>
</dbReference>
<evidence type="ECO:0000259" key="4">
    <source>
        <dbReference type="Pfam" id="PF04389"/>
    </source>
</evidence>
<keyword evidence="6" id="KW-1185">Reference proteome</keyword>
<organism evidence="5 6">
    <name type="scientific">Epichloe festucae (strain Fl1)</name>
    <dbReference type="NCBI Taxonomy" id="877507"/>
    <lineage>
        <taxon>Eukaryota</taxon>
        <taxon>Fungi</taxon>
        <taxon>Dikarya</taxon>
        <taxon>Ascomycota</taxon>
        <taxon>Pezizomycotina</taxon>
        <taxon>Sordariomycetes</taxon>
        <taxon>Hypocreomycetidae</taxon>
        <taxon>Hypocreales</taxon>
        <taxon>Clavicipitaceae</taxon>
        <taxon>Epichloe</taxon>
    </lineage>
</organism>
<dbReference type="PANTHER" id="PTHR12283:SF2">
    <property type="entry name" value="PEPTIDE HYDROLASE"/>
    <property type="match status" value="1"/>
</dbReference>
<dbReference type="InterPro" id="IPR037457">
    <property type="entry name" value="M28_QC"/>
</dbReference>
<evidence type="ECO:0000256" key="2">
    <source>
        <dbReference type="ARBA" id="ARBA00023315"/>
    </source>
</evidence>
<proteinExistence type="inferred from homology"/>
<keyword evidence="1" id="KW-0808">Transferase</keyword>
<dbReference type="EMBL" id="CP031385">
    <property type="protein sequence ID" value="QPG95217.1"/>
    <property type="molecule type" value="Genomic_DNA"/>
</dbReference>
<sequence>MRCTSSLLAPLLVAVPALAIRKLADDDLRNIPSPGDDFDIHKGKLLAPILIPRVPGTPGNVKVQQHFVDFFKSSLPKWELTWQNSTQKTPLSGDKGLAFSNLIFRRDPPGSRPGDVSRLTLVAHFDSLADPPGFIGAIDSAAPCAMLMHVARSIDEALTAKWIKAEEEQDDGLDDDGLDEKHGVQILFLDGEEAFVKWSATDSLYGARSLAAEWESQFHTTTSLHRTPLDSISLFVLLDLLGIAEPSVPSYFLPTHWTYQNMAALEKRMRDLDLLESKPGKPFLWDSQKEAEQFHHGGIEDDHIPFMVRGVDVLHIIPSPFPFDIWHKKADDGEHLDLPTVRDWAKIVTAFTAEWLDLGNHLPKRLPVAEPRSETWGSTLGKRMEL</sequence>
<keyword evidence="2" id="KW-0012">Acyltransferase</keyword>
<dbReference type="Gene3D" id="3.40.630.10">
    <property type="entry name" value="Zn peptidases"/>
    <property type="match status" value="1"/>
</dbReference>
<dbReference type="InterPro" id="IPR040234">
    <property type="entry name" value="QC/QCL"/>
</dbReference>
<dbReference type="GO" id="GO:0006508">
    <property type="term" value="P:proteolysis"/>
    <property type="evidence" value="ECO:0007669"/>
    <property type="project" value="UniProtKB-KW"/>
</dbReference>
<dbReference type="Proteomes" id="UP000594364">
    <property type="component" value="Chromosome 1"/>
</dbReference>
<evidence type="ECO:0000313" key="5">
    <source>
        <dbReference type="EMBL" id="QPG95217.1"/>
    </source>
</evidence>
<dbReference type="AlphaFoldDB" id="A0A7S9KMX5"/>
<feature type="domain" description="Peptidase M28" evidence="4">
    <location>
        <begin position="116"/>
        <end position="351"/>
    </location>
</feature>
<evidence type="ECO:0000256" key="1">
    <source>
        <dbReference type="ARBA" id="ARBA00022679"/>
    </source>
</evidence>
<keyword evidence="3" id="KW-0732">Signal</keyword>
<keyword evidence="3" id="KW-0645">Protease</keyword>
<comment type="similarity">
    <text evidence="3">Belongs to the peptidase M28 family.</text>
</comment>
<feature type="signal peptide" evidence="3">
    <location>
        <begin position="1"/>
        <end position="19"/>
    </location>
</feature>
<evidence type="ECO:0000256" key="3">
    <source>
        <dbReference type="RuleBase" id="RU361240"/>
    </source>
</evidence>
<keyword evidence="3" id="KW-0862">Zinc</keyword>
<protein>
    <recommendedName>
        <fullName evidence="3">Peptide hydrolase</fullName>
        <ecNumber evidence="3">3.4.-.-</ecNumber>
    </recommendedName>
</protein>
<dbReference type="CDD" id="cd03880">
    <property type="entry name" value="M28_QC_like"/>
    <property type="match status" value="1"/>
</dbReference>
<dbReference type="SUPFAM" id="SSF53187">
    <property type="entry name" value="Zn-dependent exopeptidases"/>
    <property type="match status" value="1"/>
</dbReference>